<comment type="caution">
    <text evidence="2">The sequence shown here is derived from an EMBL/GenBank/DDBJ whole genome shotgun (WGS) entry which is preliminary data.</text>
</comment>
<keyword evidence="1" id="KW-0812">Transmembrane</keyword>
<dbReference type="Proteomes" id="UP001611494">
    <property type="component" value="Unassembled WGS sequence"/>
</dbReference>
<keyword evidence="1" id="KW-0472">Membrane</keyword>
<evidence type="ECO:0000256" key="1">
    <source>
        <dbReference type="SAM" id="Phobius"/>
    </source>
</evidence>
<evidence type="ECO:0000313" key="2">
    <source>
        <dbReference type="EMBL" id="MFI2230447.1"/>
    </source>
</evidence>
<dbReference type="RefSeq" id="WP_397061835.1">
    <property type="nucleotide sequence ID" value="NZ_JBIRYL010000001.1"/>
</dbReference>
<evidence type="ECO:0000313" key="3">
    <source>
        <dbReference type="Proteomes" id="UP001611494"/>
    </source>
</evidence>
<name>A0ABW7W006_9NOCA</name>
<dbReference type="EMBL" id="JBIRYL010000001">
    <property type="protein sequence ID" value="MFI2230447.1"/>
    <property type="molecule type" value="Genomic_DNA"/>
</dbReference>
<organism evidence="2 3">
    <name type="scientific">Nocardia testacea</name>
    <dbReference type="NCBI Taxonomy" id="248551"/>
    <lineage>
        <taxon>Bacteria</taxon>
        <taxon>Bacillati</taxon>
        <taxon>Actinomycetota</taxon>
        <taxon>Actinomycetes</taxon>
        <taxon>Mycobacteriales</taxon>
        <taxon>Nocardiaceae</taxon>
        <taxon>Nocardia</taxon>
    </lineage>
</organism>
<accession>A0ABW7W006</accession>
<sequence length="135" mass="14434">MPRPATALLTGLLTGALSIVVPVAIWPGEAKLTAPLFCSAPATEPMVVSDTFHDSEGTYTNYTLYCVGDHGILTNEGFALPMLVILTAHIVIVTSLVLLAGLFNAGTKLVHDRPVQDLSRSGSNLPVRTEDYFEH</sequence>
<reference evidence="2 3" key="1">
    <citation type="submission" date="2024-10" db="EMBL/GenBank/DDBJ databases">
        <title>The Natural Products Discovery Center: Release of the First 8490 Sequenced Strains for Exploring Actinobacteria Biosynthetic Diversity.</title>
        <authorList>
            <person name="Kalkreuter E."/>
            <person name="Kautsar S.A."/>
            <person name="Yang D."/>
            <person name="Bader C.D."/>
            <person name="Teijaro C.N."/>
            <person name="Fluegel L."/>
            <person name="Davis C.M."/>
            <person name="Simpson J.R."/>
            <person name="Lauterbach L."/>
            <person name="Steele A.D."/>
            <person name="Gui C."/>
            <person name="Meng S."/>
            <person name="Li G."/>
            <person name="Viehrig K."/>
            <person name="Ye F."/>
            <person name="Su P."/>
            <person name="Kiefer A.F."/>
            <person name="Nichols A."/>
            <person name="Cepeda A.J."/>
            <person name="Yan W."/>
            <person name="Fan B."/>
            <person name="Jiang Y."/>
            <person name="Adhikari A."/>
            <person name="Zheng C.-J."/>
            <person name="Schuster L."/>
            <person name="Cowan T.M."/>
            <person name="Smanski M.J."/>
            <person name="Chevrette M.G."/>
            <person name="De Carvalho L.P.S."/>
            <person name="Shen B."/>
        </authorList>
    </citation>
    <scope>NUCLEOTIDE SEQUENCE [LARGE SCALE GENOMIC DNA]</scope>
    <source>
        <strain evidence="2 3">NPDC019377</strain>
    </source>
</reference>
<proteinExistence type="predicted"/>
<keyword evidence="1" id="KW-1133">Transmembrane helix</keyword>
<keyword evidence="3" id="KW-1185">Reference proteome</keyword>
<feature type="transmembrane region" description="Helical" evidence="1">
    <location>
        <begin position="78"/>
        <end position="103"/>
    </location>
</feature>
<gene>
    <name evidence="2" type="ORF">ACH49Z_11405</name>
</gene>
<protein>
    <submittedName>
        <fullName evidence="2">Uncharacterized protein</fullName>
    </submittedName>
</protein>